<dbReference type="AlphaFoldDB" id="A0A974HNH0"/>
<keyword evidence="5 10" id="KW-0049">Antioxidant</keyword>
<reference evidence="13" key="1">
    <citation type="journal article" date="2016" name="Nature">
        <title>Genome evolution in the allotetraploid frog Xenopus laevis.</title>
        <authorList>
            <person name="Session A.M."/>
            <person name="Uno Y."/>
            <person name="Kwon T."/>
            <person name="Chapman J.A."/>
            <person name="Toyoda A."/>
            <person name="Takahashi S."/>
            <person name="Fukui A."/>
            <person name="Hikosaka A."/>
            <person name="Suzuki A."/>
            <person name="Kondo M."/>
            <person name="van Heeringen S.J."/>
            <person name="Quigley I."/>
            <person name="Heinz S."/>
            <person name="Ogino H."/>
            <person name="Ochi H."/>
            <person name="Hellsten U."/>
            <person name="Lyons J.B."/>
            <person name="Simakov O."/>
            <person name="Putnam N."/>
            <person name="Stites J."/>
            <person name="Kuroki Y."/>
            <person name="Tanaka T."/>
            <person name="Michiue T."/>
            <person name="Watanabe M."/>
            <person name="Bogdanovic O."/>
            <person name="Lister R."/>
            <person name="Georgiou G."/>
            <person name="Paranjpe S.S."/>
            <person name="van Kruijsbergen I."/>
            <person name="Shu S."/>
            <person name="Carlson J."/>
            <person name="Kinoshita T."/>
            <person name="Ohta Y."/>
            <person name="Mawaribuchi S."/>
            <person name="Jenkins J."/>
            <person name="Grimwood J."/>
            <person name="Schmutz J."/>
            <person name="Mitros T."/>
            <person name="Mozaffari S.V."/>
            <person name="Suzuki Y."/>
            <person name="Haramoto Y."/>
            <person name="Yamamoto T.S."/>
            <person name="Takagi C."/>
            <person name="Heald R."/>
            <person name="Miller K."/>
            <person name="Haudenschild C."/>
            <person name="Kitzman J."/>
            <person name="Nakayama T."/>
            <person name="Izutsu Y."/>
            <person name="Robert J."/>
            <person name="Fortriede J."/>
            <person name="Burns K."/>
            <person name="Lotay V."/>
            <person name="Karimi K."/>
            <person name="Yasuoka Y."/>
            <person name="Dichmann D.S."/>
            <person name="Flajnik M.F."/>
            <person name="Houston D.W."/>
            <person name="Shendure J."/>
            <person name="DuPasquier L."/>
            <person name="Vize P.D."/>
            <person name="Zorn A.M."/>
            <person name="Ito M."/>
            <person name="Marcotte E.M."/>
            <person name="Wallingford J.B."/>
            <person name="Ito Y."/>
            <person name="Asashima M."/>
            <person name="Ueno N."/>
            <person name="Matsuda Y."/>
            <person name="Veenstra G.J."/>
            <person name="Fujiyama A."/>
            <person name="Harland R.M."/>
            <person name="Taira M."/>
            <person name="Rokhsar D.S."/>
        </authorList>
    </citation>
    <scope>NUCLEOTIDE SEQUENCE [LARGE SCALE GENOMIC DNA]</scope>
    <source>
        <strain evidence="13">J</strain>
    </source>
</reference>
<dbReference type="OMA" id="SAWGKQH"/>
<evidence type="ECO:0000256" key="8">
    <source>
        <dbReference type="ARBA" id="ARBA00049091"/>
    </source>
</evidence>
<comment type="subcellular location">
    <subcellularLocation>
        <location evidence="2">Peroxisome matrix</location>
    </subcellularLocation>
</comment>
<dbReference type="SUPFAM" id="SSF52833">
    <property type="entry name" value="Thioredoxin-like"/>
    <property type="match status" value="1"/>
</dbReference>
<evidence type="ECO:0000256" key="9">
    <source>
        <dbReference type="PIRSR" id="PIRSR637944-1"/>
    </source>
</evidence>
<dbReference type="Gene3D" id="3.40.30.10">
    <property type="entry name" value="Glutaredoxin"/>
    <property type="match status" value="1"/>
</dbReference>
<dbReference type="GO" id="GO:0045454">
    <property type="term" value="P:cell redox homeostasis"/>
    <property type="evidence" value="ECO:0007669"/>
    <property type="project" value="TreeGrafter"/>
</dbReference>
<keyword evidence="7 10" id="KW-0676">Redox-active center</keyword>
<evidence type="ECO:0000256" key="7">
    <source>
        <dbReference type="ARBA" id="ARBA00023284"/>
    </source>
</evidence>
<protein>
    <recommendedName>
        <fullName evidence="10">Peroxiredoxin-5</fullName>
        <ecNumber evidence="10">1.11.1.24</ecNumber>
    </recommendedName>
</protein>
<keyword evidence="6 10" id="KW-0560">Oxidoreductase</keyword>
<evidence type="ECO:0000256" key="2">
    <source>
        <dbReference type="ARBA" id="ARBA00004253"/>
    </source>
</evidence>
<dbReference type="GO" id="GO:0008379">
    <property type="term" value="F:thioredoxin peroxidase activity"/>
    <property type="evidence" value="ECO:0007669"/>
    <property type="project" value="InterPro"/>
</dbReference>
<sequence length="216" mass="23035">MRARILTLPALYGRGFYAPPARPTVVVMALRIPVSFLLLSPLRAVASPASRTRAMSIKVGDQLPNVQVYEGGPGNKVNIRDLFTNKKGVLFGVPGAFTPGCSKTHLPGYVAQAAELKSRGAAVVACISVNDVFVVSEWGKVHEAEGKVCMLADPCGEFAKACGLLLDKKELSELFGNQRCKRFSMVVEDGKIKAINVEEDGTGLTCSLAGNIISQL</sequence>
<dbReference type="PANTHER" id="PTHR10430">
    <property type="entry name" value="PEROXIREDOXIN"/>
    <property type="match status" value="1"/>
</dbReference>
<organism evidence="12 13">
    <name type="scientific">Xenopus laevis</name>
    <name type="common">African clawed frog</name>
    <dbReference type="NCBI Taxonomy" id="8355"/>
    <lineage>
        <taxon>Eukaryota</taxon>
        <taxon>Metazoa</taxon>
        <taxon>Chordata</taxon>
        <taxon>Craniata</taxon>
        <taxon>Vertebrata</taxon>
        <taxon>Euteleostomi</taxon>
        <taxon>Amphibia</taxon>
        <taxon>Batrachia</taxon>
        <taxon>Anura</taxon>
        <taxon>Pipoidea</taxon>
        <taxon>Pipidae</taxon>
        <taxon>Xenopodinae</taxon>
        <taxon>Xenopus</taxon>
        <taxon>Xenopus</taxon>
    </lineage>
</organism>
<gene>
    <name evidence="12" type="ORF">XELAEV_18022201mg</name>
</gene>
<keyword evidence="4 10" id="KW-0575">Peroxidase</keyword>
<dbReference type="EC" id="1.11.1.24" evidence="10"/>
<evidence type="ECO:0000313" key="12">
    <source>
        <dbReference type="EMBL" id="OCT84063.1"/>
    </source>
</evidence>
<comment type="catalytic activity">
    <reaction evidence="8 10">
        <text>a hydroperoxide + [thioredoxin]-dithiol = an alcohol + [thioredoxin]-disulfide + H2O</text>
        <dbReference type="Rhea" id="RHEA:62620"/>
        <dbReference type="Rhea" id="RHEA-COMP:10698"/>
        <dbReference type="Rhea" id="RHEA-COMP:10700"/>
        <dbReference type="ChEBI" id="CHEBI:15377"/>
        <dbReference type="ChEBI" id="CHEBI:29950"/>
        <dbReference type="ChEBI" id="CHEBI:30879"/>
        <dbReference type="ChEBI" id="CHEBI:35924"/>
        <dbReference type="ChEBI" id="CHEBI:50058"/>
        <dbReference type="EC" id="1.11.1.24"/>
    </reaction>
</comment>
<dbReference type="InterPro" id="IPR036249">
    <property type="entry name" value="Thioredoxin-like_sf"/>
</dbReference>
<name>A0A974HNH0_XENLA</name>
<dbReference type="Proteomes" id="UP000694892">
    <property type="component" value="Chromosome 4L"/>
</dbReference>
<evidence type="ECO:0000256" key="1">
    <source>
        <dbReference type="ARBA" id="ARBA00003330"/>
    </source>
</evidence>
<dbReference type="GO" id="GO:0005782">
    <property type="term" value="C:peroxisomal matrix"/>
    <property type="evidence" value="ECO:0007669"/>
    <property type="project" value="UniProtKB-SubCell"/>
</dbReference>
<dbReference type="PANTHER" id="PTHR10430:SF16">
    <property type="entry name" value="PEROXIREDOXIN-5, MITOCHONDRIAL"/>
    <property type="match status" value="1"/>
</dbReference>
<proteinExistence type="inferred from homology"/>
<feature type="active site" description="Cysteine sulfenic acid (-SOH) intermediate" evidence="9">
    <location>
        <position position="101"/>
    </location>
</feature>
<dbReference type="Pfam" id="PF08534">
    <property type="entry name" value="Redoxin"/>
    <property type="match status" value="1"/>
</dbReference>
<evidence type="ECO:0000313" key="13">
    <source>
        <dbReference type="Proteomes" id="UP000694892"/>
    </source>
</evidence>
<dbReference type="EMBL" id="CM004472">
    <property type="protein sequence ID" value="OCT84063.1"/>
    <property type="molecule type" value="Genomic_DNA"/>
</dbReference>
<dbReference type="InterPro" id="IPR037944">
    <property type="entry name" value="PRX5-like"/>
</dbReference>
<evidence type="ECO:0000256" key="3">
    <source>
        <dbReference type="ARBA" id="ARBA00010505"/>
    </source>
</evidence>
<dbReference type="InterPro" id="IPR013740">
    <property type="entry name" value="Redoxin"/>
</dbReference>
<evidence type="ECO:0000256" key="5">
    <source>
        <dbReference type="ARBA" id="ARBA00022862"/>
    </source>
</evidence>
<dbReference type="InterPro" id="IPR013766">
    <property type="entry name" value="Thioredoxin_domain"/>
</dbReference>
<dbReference type="CDD" id="cd03013">
    <property type="entry name" value="PRX5_like"/>
    <property type="match status" value="1"/>
</dbReference>
<evidence type="ECO:0000256" key="10">
    <source>
        <dbReference type="RuleBase" id="RU366011"/>
    </source>
</evidence>
<evidence type="ECO:0000256" key="6">
    <source>
        <dbReference type="ARBA" id="ARBA00023002"/>
    </source>
</evidence>
<evidence type="ECO:0000256" key="4">
    <source>
        <dbReference type="ARBA" id="ARBA00022559"/>
    </source>
</evidence>
<comment type="similarity">
    <text evidence="3 10">Belongs to the peroxiredoxin family. Prx5 subfamily.</text>
</comment>
<feature type="domain" description="Thioredoxin" evidence="11">
    <location>
        <begin position="57"/>
        <end position="216"/>
    </location>
</feature>
<comment type="function">
    <text evidence="1">Thiol-specific peroxidase that catalyzes the reduction of hydrogen peroxide and organic hydroperoxides to water and alcohols, respectively. Plays a role in cell protection against oxidative stress by detoxifying peroxides and as sensor of hydrogen peroxide-mediated signaling events.</text>
</comment>
<dbReference type="GO" id="GO:0042744">
    <property type="term" value="P:hydrogen peroxide catabolic process"/>
    <property type="evidence" value="ECO:0007669"/>
    <property type="project" value="TreeGrafter"/>
</dbReference>
<dbReference type="PROSITE" id="PS51352">
    <property type="entry name" value="THIOREDOXIN_2"/>
    <property type="match status" value="1"/>
</dbReference>
<dbReference type="FunFam" id="3.40.30.10:FF:000020">
    <property type="entry name" value="Peroxiredoxin"/>
    <property type="match status" value="1"/>
</dbReference>
<accession>A0A974HNH0</accession>
<evidence type="ECO:0000259" key="11">
    <source>
        <dbReference type="PROSITE" id="PS51352"/>
    </source>
</evidence>
<dbReference type="GO" id="GO:0005739">
    <property type="term" value="C:mitochondrion"/>
    <property type="evidence" value="ECO:0007669"/>
    <property type="project" value="TreeGrafter"/>
</dbReference>
<dbReference type="GO" id="GO:0034599">
    <property type="term" value="P:cellular response to oxidative stress"/>
    <property type="evidence" value="ECO:0007669"/>
    <property type="project" value="InterPro"/>
</dbReference>